<keyword evidence="1 6" id="KW-0645">Protease</keyword>
<evidence type="ECO:0000259" key="8">
    <source>
        <dbReference type="PROSITE" id="PS51864"/>
    </source>
</evidence>
<accession>A0A819PJU8</accession>
<comment type="caution">
    <text evidence="6">Lacks conserved residue(s) required for the propagation of feature annotation.</text>
</comment>
<keyword evidence="2 6" id="KW-0479">Metal-binding</keyword>
<protein>
    <recommendedName>
        <fullName evidence="7">Metalloendopeptidase</fullName>
        <ecNumber evidence="7">3.4.24.-</ecNumber>
    </recommendedName>
</protein>
<evidence type="ECO:0000256" key="6">
    <source>
        <dbReference type="PROSITE-ProRule" id="PRU01211"/>
    </source>
</evidence>
<dbReference type="EC" id="3.4.24.-" evidence="7"/>
<dbReference type="PROSITE" id="PS51864">
    <property type="entry name" value="ASTACIN"/>
    <property type="match status" value="1"/>
</dbReference>
<dbReference type="GO" id="GO:0006508">
    <property type="term" value="P:proteolysis"/>
    <property type="evidence" value="ECO:0007669"/>
    <property type="project" value="UniProtKB-KW"/>
</dbReference>
<evidence type="ECO:0000313" key="13">
    <source>
        <dbReference type="Proteomes" id="UP000663842"/>
    </source>
</evidence>
<dbReference type="Gene3D" id="3.40.390.10">
    <property type="entry name" value="Collagenase (Catalytic Domain)"/>
    <property type="match status" value="1"/>
</dbReference>
<dbReference type="GO" id="GO:0008270">
    <property type="term" value="F:zinc ion binding"/>
    <property type="evidence" value="ECO:0007669"/>
    <property type="project" value="UniProtKB-UniRule"/>
</dbReference>
<evidence type="ECO:0000256" key="3">
    <source>
        <dbReference type="ARBA" id="ARBA00022801"/>
    </source>
</evidence>
<dbReference type="GO" id="GO:0004222">
    <property type="term" value="F:metalloendopeptidase activity"/>
    <property type="evidence" value="ECO:0007669"/>
    <property type="project" value="UniProtKB-UniRule"/>
</dbReference>
<dbReference type="PRINTS" id="PR00480">
    <property type="entry name" value="ASTACIN"/>
</dbReference>
<dbReference type="Pfam" id="PF01400">
    <property type="entry name" value="Astacin"/>
    <property type="match status" value="1"/>
</dbReference>
<proteinExistence type="predicted"/>
<dbReference type="InterPro" id="IPR024079">
    <property type="entry name" value="MetalloPept_cat_dom_sf"/>
</dbReference>
<evidence type="ECO:0000313" key="10">
    <source>
        <dbReference type="EMBL" id="CAF1942457.1"/>
    </source>
</evidence>
<dbReference type="InterPro" id="IPR006026">
    <property type="entry name" value="Peptidase_Metallo"/>
</dbReference>
<feature type="chain" id="PRO_5035953647" description="Metalloendopeptidase" evidence="7">
    <location>
        <begin position="19"/>
        <end position="266"/>
    </location>
</feature>
<keyword evidence="5 6" id="KW-0482">Metalloprotease</keyword>
<evidence type="ECO:0000313" key="14">
    <source>
        <dbReference type="Proteomes" id="UP000663866"/>
    </source>
</evidence>
<dbReference type="CDD" id="cd04280">
    <property type="entry name" value="ZnMc_astacin_like"/>
    <property type="match status" value="1"/>
</dbReference>
<sequence>MFAHTFTISTLFIGFIFSNPIVSPGGDGINYELLGGGIEGDMILPDGFDPKREFDGKGVAIFGPRRWPNNIIPYDISAITNAGQRTMIESAMKILSDAVSTPIAGSTSRKPCVTFRPKISTDQVFVKIQYGTGCSASVGYSSGARTLTLQNSGCFRSGTIQHELIHVLGFYHEQSRPDRDLYVTVNHNNIEIGKEHNFNKYTWGSTVLDQKSPYDFGSIMHYSSTSFSANGLPTITPKQAGAIIGQRDQVSAIDINEIRQFYSCTI</sequence>
<keyword evidence="14" id="KW-1185">Reference proteome</keyword>
<dbReference type="EMBL" id="CAJNRF010000151">
    <property type="protein sequence ID" value="CAF1942457.1"/>
    <property type="molecule type" value="Genomic_DNA"/>
</dbReference>
<evidence type="ECO:0000313" key="9">
    <source>
        <dbReference type="EMBL" id="CAF1937295.1"/>
    </source>
</evidence>
<dbReference type="InterPro" id="IPR034035">
    <property type="entry name" value="Astacin-like_dom"/>
</dbReference>
<comment type="cofactor">
    <cofactor evidence="6 7">
        <name>Zn(2+)</name>
        <dbReference type="ChEBI" id="CHEBI:29105"/>
    </cofactor>
    <text evidence="6 7">Binds 1 zinc ion per subunit.</text>
</comment>
<feature type="binding site" evidence="6">
    <location>
        <position position="172"/>
    </location>
    <ligand>
        <name>Zn(2+)</name>
        <dbReference type="ChEBI" id="CHEBI:29105"/>
        <note>catalytic</note>
    </ligand>
</feature>
<evidence type="ECO:0000256" key="2">
    <source>
        <dbReference type="ARBA" id="ARBA00022723"/>
    </source>
</evidence>
<organism evidence="12 13">
    <name type="scientific">Rotaria magnacalcarata</name>
    <dbReference type="NCBI Taxonomy" id="392030"/>
    <lineage>
        <taxon>Eukaryota</taxon>
        <taxon>Metazoa</taxon>
        <taxon>Spiralia</taxon>
        <taxon>Gnathifera</taxon>
        <taxon>Rotifera</taxon>
        <taxon>Eurotatoria</taxon>
        <taxon>Bdelloidea</taxon>
        <taxon>Philodinida</taxon>
        <taxon>Philodinidae</taxon>
        <taxon>Rotaria</taxon>
    </lineage>
</organism>
<dbReference type="AlphaFoldDB" id="A0A819PJU8"/>
<evidence type="ECO:0000256" key="4">
    <source>
        <dbReference type="ARBA" id="ARBA00022833"/>
    </source>
</evidence>
<dbReference type="SUPFAM" id="SSF55486">
    <property type="entry name" value="Metalloproteases ('zincins'), catalytic domain"/>
    <property type="match status" value="1"/>
</dbReference>
<evidence type="ECO:0000256" key="5">
    <source>
        <dbReference type="ARBA" id="ARBA00023049"/>
    </source>
</evidence>
<feature type="signal peptide" evidence="7">
    <location>
        <begin position="1"/>
        <end position="18"/>
    </location>
</feature>
<dbReference type="InterPro" id="IPR001506">
    <property type="entry name" value="Peptidase_M12A"/>
</dbReference>
<dbReference type="Proteomes" id="UP000663842">
    <property type="component" value="Unassembled WGS sequence"/>
</dbReference>
<feature type="active site" evidence="6">
    <location>
        <position position="163"/>
    </location>
</feature>
<keyword evidence="7" id="KW-0732">Signal</keyword>
<gene>
    <name evidence="11" type="ORF">OVN521_LOCUS12234</name>
    <name evidence="12" type="ORF">UXM345_LOCUS16950</name>
    <name evidence="10" type="ORF">WKI299_LOCUS1954</name>
    <name evidence="9" type="ORF">XDN619_LOCUS141</name>
</gene>
<keyword evidence="3 6" id="KW-0378">Hydrolase</keyword>
<reference evidence="12" key="1">
    <citation type="submission" date="2021-02" db="EMBL/GenBank/DDBJ databases">
        <authorList>
            <person name="Nowell W R."/>
        </authorList>
    </citation>
    <scope>NUCLEOTIDE SEQUENCE</scope>
</reference>
<name>A0A819PJU8_9BILA</name>
<feature type="binding site" evidence="6">
    <location>
        <position position="166"/>
    </location>
    <ligand>
        <name>Zn(2+)</name>
        <dbReference type="ChEBI" id="CHEBI:29105"/>
        <note>catalytic</note>
    </ligand>
</feature>
<feature type="domain" description="Peptidase M12A" evidence="8">
    <location>
        <begin position="59"/>
        <end position="265"/>
    </location>
</feature>
<evidence type="ECO:0000256" key="1">
    <source>
        <dbReference type="ARBA" id="ARBA00022670"/>
    </source>
</evidence>
<dbReference type="Proteomes" id="UP000663887">
    <property type="component" value="Unassembled WGS sequence"/>
</dbReference>
<dbReference type="PANTHER" id="PTHR10127:SF780">
    <property type="entry name" value="METALLOENDOPEPTIDASE"/>
    <property type="match status" value="1"/>
</dbReference>
<comment type="caution">
    <text evidence="12">The sequence shown here is derived from an EMBL/GenBank/DDBJ whole genome shotgun (WGS) entry which is preliminary data.</text>
</comment>
<dbReference type="Proteomes" id="UP000663866">
    <property type="component" value="Unassembled WGS sequence"/>
</dbReference>
<evidence type="ECO:0000313" key="12">
    <source>
        <dbReference type="EMBL" id="CAF4014045.1"/>
    </source>
</evidence>
<feature type="binding site" evidence="6">
    <location>
        <position position="162"/>
    </location>
    <ligand>
        <name>Zn(2+)</name>
        <dbReference type="ChEBI" id="CHEBI:29105"/>
        <note>catalytic</note>
    </ligand>
</feature>
<keyword evidence="4 6" id="KW-0862">Zinc</keyword>
<dbReference type="Proteomes" id="UP000663856">
    <property type="component" value="Unassembled WGS sequence"/>
</dbReference>
<dbReference type="EMBL" id="CAJOBG010001693">
    <property type="protein sequence ID" value="CAF3950876.1"/>
    <property type="molecule type" value="Genomic_DNA"/>
</dbReference>
<evidence type="ECO:0000256" key="7">
    <source>
        <dbReference type="RuleBase" id="RU361183"/>
    </source>
</evidence>
<dbReference type="SMART" id="SM00235">
    <property type="entry name" value="ZnMc"/>
    <property type="match status" value="1"/>
</dbReference>
<dbReference type="EMBL" id="CAJNRG010000008">
    <property type="protein sequence ID" value="CAF1937295.1"/>
    <property type="molecule type" value="Genomic_DNA"/>
</dbReference>
<dbReference type="EMBL" id="CAJOBF010002156">
    <property type="protein sequence ID" value="CAF4014045.1"/>
    <property type="molecule type" value="Genomic_DNA"/>
</dbReference>
<dbReference type="PANTHER" id="PTHR10127">
    <property type="entry name" value="DISCOIDIN, CUB, EGF, LAMININ , AND ZINC METALLOPROTEASE DOMAIN CONTAINING"/>
    <property type="match status" value="1"/>
</dbReference>
<evidence type="ECO:0000313" key="11">
    <source>
        <dbReference type="EMBL" id="CAF3950876.1"/>
    </source>
</evidence>